<gene>
    <name evidence="2" type="ORF">EAF64_01170</name>
</gene>
<accession>A0A498L1V9</accession>
<reference evidence="2 3" key="1">
    <citation type="submission" date="2019-01" db="EMBL/GenBank/DDBJ databases">
        <title>Halorientalis sp. F13-25 a new haloarchaeum isolated from hypersaline water.</title>
        <authorList>
            <person name="Ana D.-V."/>
            <person name="Cristina S.-P."/>
            <person name="Antonio V."/>
        </authorList>
    </citation>
    <scope>NUCLEOTIDE SEQUENCE [LARGE SCALE GENOMIC DNA]</scope>
    <source>
        <strain evidence="2 3">F13-25</strain>
    </source>
</reference>
<dbReference type="AlphaFoldDB" id="A0A498L1V9"/>
<evidence type="ECO:0000259" key="1">
    <source>
        <dbReference type="PROSITE" id="PS51146"/>
    </source>
</evidence>
<dbReference type="Pfam" id="PF06745">
    <property type="entry name" value="ATPase"/>
    <property type="match status" value="1"/>
</dbReference>
<dbReference type="InterPro" id="IPR051347">
    <property type="entry name" value="Circadian_clock_KaiC-rel"/>
</dbReference>
<dbReference type="EMBL" id="RDFA01000001">
    <property type="protein sequence ID" value="RXK51281.1"/>
    <property type="molecule type" value="Genomic_DNA"/>
</dbReference>
<comment type="caution">
    <text evidence="2">The sequence shown here is derived from an EMBL/GenBank/DDBJ whole genome shotgun (WGS) entry which is preliminary data.</text>
</comment>
<dbReference type="InterPro" id="IPR010624">
    <property type="entry name" value="KaiC_dom"/>
</dbReference>
<sequence>MSQEPTVESSDDGLRKVPSGSVVLDEILQGGLPKNRSVLVSGGPGTGKSTLAMQFLQRGLDAGDDCLFVSTEQTTDELRDTFDGYTFDLDHRDLTLTTIHATTGYTLEGEEEELTLKTLEGGDSVSDGYSAPFESQYIVKHLEQFAPVDRVVLDSVSGLSAMGDDYDRYRRAVLDLIRLFSDEFEATTVLTAEESGLGTDAGEATVAVSDSIQYNTHGVVRLWRENIEGDYHRFLEVMKMRGVDHDTRVFQTDFDDDGVRLIPRMRTHPGEFVPEDFMASGIGGLDALLGGGIVLGGTMLLEHDGQASPHSIITNLMRAAVDNDMAITLVPPVELPPKRLEAIIDRDVGDMDEMLANDELFLIDYPNIWRNTRRNVFKPREHEDEDAEHVFEIIDERRGDSAMFSAINVEAQIPVTDDDELKRIRFWEEENLMQAADTSLYFFNPGTMADELAEFYKNSAWQVLRTWINDKGLQYLKLKKSPAGFLGSTRLVEYTEDKPYMRIQRPPRADEGN</sequence>
<dbReference type="PANTHER" id="PTHR42926">
    <property type="match status" value="1"/>
</dbReference>
<name>A0A498L1V9_9EURY</name>
<dbReference type="GO" id="GO:0005524">
    <property type="term" value="F:ATP binding"/>
    <property type="evidence" value="ECO:0007669"/>
    <property type="project" value="InterPro"/>
</dbReference>
<dbReference type="SUPFAM" id="SSF52540">
    <property type="entry name" value="P-loop containing nucleoside triphosphate hydrolases"/>
    <property type="match status" value="1"/>
</dbReference>
<protein>
    <recommendedName>
        <fullName evidence="1">KaiC domain-containing protein</fullName>
    </recommendedName>
</protein>
<keyword evidence="3" id="KW-1185">Reference proteome</keyword>
<evidence type="ECO:0000313" key="3">
    <source>
        <dbReference type="Proteomes" id="UP000289691"/>
    </source>
</evidence>
<evidence type="ECO:0000313" key="2">
    <source>
        <dbReference type="EMBL" id="RXK51281.1"/>
    </source>
</evidence>
<dbReference type="PROSITE" id="PS51146">
    <property type="entry name" value="KAIC"/>
    <property type="match status" value="1"/>
</dbReference>
<organism evidence="2 3">
    <name type="scientific">Halorientalis pallida</name>
    <dbReference type="NCBI Taxonomy" id="2479928"/>
    <lineage>
        <taxon>Archaea</taxon>
        <taxon>Methanobacteriati</taxon>
        <taxon>Methanobacteriota</taxon>
        <taxon>Stenosarchaea group</taxon>
        <taxon>Halobacteria</taxon>
        <taxon>Halobacteriales</taxon>
        <taxon>Haloarculaceae</taxon>
        <taxon>Halorientalis</taxon>
    </lineage>
</organism>
<dbReference type="InterPro" id="IPR027417">
    <property type="entry name" value="P-loop_NTPase"/>
</dbReference>
<feature type="domain" description="KaiC" evidence="1">
    <location>
        <begin position="15"/>
        <end position="275"/>
    </location>
</feature>
<dbReference type="PANTHER" id="PTHR42926:SF1">
    <property type="entry name" value="CIRCADIAN CLOCK OSCILLATOR PROTEIN KAIC 1"/>
    <property type="match status" value="1"/>
</dbReference>
<dbReference type="Gene3D" id="3.40.50.300">
    <property type="entry name" value="P-loop containing nucleotide triphosphate hydrolases"/>
    <property type="match status" value="2"/>
</dbReference>
<proteinExistence type="predicted"/>
<dbReference type="Proteomes" id="UP000289691">
    <property type="component" value="Unassembled WGS sequence"/>
</dbReference>
<dbReference type="InterPro" id="IPR014774">
    <property type="entry name" value="KaiC-like_dom"/>
</dbReference>
<dbReference type="OrthoDB" id="49590at2157"/>
<dbReference type="RefSeq" id="WP_129067147.1">
    <property type="nucleotide sequence ID" value="NZ_RDFA01000001.1"/>
</dbReference>